<comment type="caution">
    <text evidence="3">The sequence shown here is derived from an EMBL/GenBank/DDBJ whole genome shotgun (WGS) entry which is preliminary data.</text>
</comment>
<dbReference type="Proteomes" id="UP000444174">
    <property type="component" value="Unassembled WGS sequence"/>
</dbReference>
<dbReference type="GO" id="GO:0005886">
    <property type="term" value="C:plasma membrane"/>
    <property type="evidence" value="ECO:0007669"/>
    <property type="project" value="TreeGrafter"/>
</dbReference>
<keyword evidence="2" id="KW-0812">Transmembrane</keyword>
<dbReference type="Gene3D" id="2.40.50.100">
    <property type="match status" value="1"/>
</dbReference>
<feature type="transmembrane region" description="Helical" evidence="2">
    <location>
        <begin position="12"/>
        <end position="30"/>
    </location>
</feature>
<dbReference type="Gene3D" id="6.10.140.1990">
    <property type="match status" value="1"/>
</dbReference>
<dbReference type="AlphaFoldDB" id="A0A843YMR9"/>
<dbReference type="GO" id="GO:1990961">
    <property type="term" value="P:xenobiotic detoxification by transmembrane export across the plasma membrane"/>
    <property type="evidence" value="ECO:0007669"/>
    <property type="project" value="InterPro"/>
</dbReference>
<name>A0A843YMR9_9RHOB</name>
<protein>
    <submittedName>
        <fullName evidence="3">HlyD family efflux transporter periplasmic adaptor subunit</fullName>
    </submittedName>
</protein>
<dbReference type="InterPro" id="IPR030190">
    <property type="entry name" value="MacA_alpha-hairpin_sf"/>
</dbReference>
<sequence>MIRRTPMQWKRYGTIAAVLVALSGGAYFFWLSSQSAGLPAGITGSNGRIEAERIDIAAKLPGRIAEVLVSEGQWISAGDLVATMDAVEIEAQLHQAQAAVAQAEQQKLQAEALLNQRLSEAEFARAEHARTERLAANGHATQEQLENRKTVLTTAEAGVAAARAGIDLADATIAAANASVERLQSVRNDADLVAPREGRVQYILAKAGEVVGAGGRVVTLTDLTDVYMTVFLPARDAGLLAIGSEARIVLDPIPDYVIPATVTFVASTAQFTPKSVETADERDQLMFRVKLTIPEDLLEEYQEQTKAGVAGVGYVRTDDTVPWPDTLSVKLPQ</sequence>
<organism evidence="3 4">
    <name type="scientific">Tritonibacter litoralis</name>
    <dbReference type="NCBI Taxonomy" id="2662264"/>
    <lineage>
        <taxon>Bacteria</taxon>
        <taxon>Pseudomonadati</taxon>
        <taxon>Pseudomonadota</taxon>
        <taxon>Alphaproteobacteria</taxon>
        <taxon>Rhodobacterales</taxon>
        <taxon>Paracoccaceae</taxon>
        <taxon>Tritonibacter</taxon>
    </lineage>
</organism>
<reference evidence="3 4" key="1">
    <citation type="submission" date="2019-10" db="EMBL/GenBank/DDBJ databases">
        <title>Epibacterium sp. nov., isolated from seawater.</title>
        <authorList>
            <person name="Zhang X."/>
            <person name="Li N."/>
        </authorList>
    </citation>
    <scope>NUCLEOTIDE SEQUENCE [LARGE SCALE GENOMIC DNA]</scope>
    <source>
        <strain evidence="3 4">SM1979</strain>
    </source>
</reference>
<feature type="coiled-coil region" evidence="1">
    <location>
        <begin position="84"/>
        <end position="120"/>
    </location>
</feature>
<keyword evidence="1" id="KW-0175">Coiled coil</keyword>
<gene>
    <name evidence="3" type="ORF">GFB49_18625</name>
</gene>
<dbReference type="Gene3D" id="2.40.30.170">
    <property type="match status" value="1"/>
</dbReference>
<accession>A0A843YMR9</accession>
<keyword evidence="2" id="KW-0472">Membrane</keyword>
<evidence type="ECO:0000256" key="1">
    <source>
        <dbReference type="SAM" id="Coils"/>
    </source>
</evidence>
<dbReference type="PANTHER" id="PTHR30438:SF2">
    <property type="entry name" value="MEMBRANE PROTEIN"/>
    <property type="match status" value="1"/>
</dbReference>
<dbReference type="PANTHER" id="PTHR30438">
    <property type="entry name" value="36 KDA ANTIGEN-RELATED"/>
    <property type="match status" value="1"/>
</dbReference>
<proteinExistence type="predicted"/>
<evidence type="ECO:0000313" key="3">
    <source>
        <dbReference type="EMBL" id="MQQ10483.1"/>
    </source>
</evidence>
<dbReference type="SUPFAM" id="SSF111369">
    <property type="entry name" value="HlyD-like secretion proteins"/>
    <property type="match status" value="1"/>
</dbReference>
<keyword evidence="4" id="KW-1185">Reference proteome</keyword>
<dbReference type="EMBL" id="WIBF01000016">
    <property type="protein sequence ID" value="MQQ10483.1"/>
    <property type="molecule type" value="Genomic_DNA"/>
</dbReference>
<evidence type="ECO:0000256" key="2">
    <source>
        <dbReference type="SAM" id="Phobius"/>
    </source>
</evidence>
<dbReference type="GO" id="GO:0019898">
    <property type="term" value="C:extrinsic component of membrane"/>
    <property type="evidence" value="ECO:0007669"/>
    <property type="project" value="InterPro"/>
</dbReference>
<keyword evidence="2" id="KW-1133">Transmembrane helix</keyword>
<evidence type="ECO:0000313" key="4">
    <source>
        <dbReference type="Proteomes" id="UP000444174"/>
    </source>
</evidence>
<dbReference type="GO" id="GO:1990195">
    <property type="term" value="C:macrolide transmembrane transporter complex"/>
    <property type="evidence" value="ECO:0007669"/>
    <property type="project" value="InterPro"/>
</dbReference>